<dbReference type="PROSITE" id="PS51257">
    <property type="entry name" value="PROKAR_LIPOPROTEIN"/>
    <property type="match status" value="1"/>
</dbReference>
<dbReference type="AlphaFoldDB" id="A0A7Y8Y4K6"/>
<proteinExistence type="predicted"/>
<sequence length="135" mass="14331">MKTLKLLSFALLVGLFAGCNDDDDNGTAELSGAWKLTRIQGGFAGVDETFTPGVITWNFNDNQTVTIVNNNTDDTAEDLFESGTYDYAANTTGEPGECSTQLSIDGTGLGCMTVGTVTLKLSQQGNDGFDVTLKR</sequence>
<keyword evidence="3" id="KW-1185">Reference proteome</keyword>
<name>A0A7Y8Y4K6_9FLAO</name>
<feature type="signal peptide" evidence="1">
    <location>
        <begin position="1"/>
        <end position="21"/>
    </location>
</feature>
<organism evidence="2 3">
    <name type="scientific">Flavobacterium agri</name>
    <dbReference type="NCBI Taxonomy" id="2743471"/>
    <lineage>
        <taxon>Bacteria</taxon>
        <taxon>Pseudomonadati</taxon>
        <taxon>Bacteroidota</taxon>
        <taxon>Flavobacteriia</taxon>
        <taxon>Flavobacteriales</taxon>
        <taxon>Flavobacteriaceae</taxon>
        <taxon>Flavobacterium</taxon>
    </lineage>
</organism>
<comment type="caution">
    <text evidence="2">The sequence shown here is derived from an EMBL/GenBank/DDBJ whole genome shotgun (WGS) entry which is preliminary data.</text>
</comment>
<keyword evidence="1" id="KW-0732">Signal</keyword>
<dbReference type="Proteomes" id="UP000535020">
    <property type="component" value="Unassembled WGS sequence"/>
</dbReference>
<feature type="chain" id="PRO_5031186842" description="Lipocalin-like domain-containing protein" evidence="1">
    <location>
        <begin position="22"/>
        <end position="135"/>
    </location>
</feature>
<evidence type="ECO:0008006" key="4">
    <source>
        <dbReference type="Google" id="ProtNLM"/>
    </source>
</evidence>
<evidence type="ECO:0000313" key="3">
    <source>
        <dbReference type="Proteomes" id="UP000535020"/>
    </source>
</evidence>
<protein>
    <recommendedName>
        <fullName evidence="4">Lipocalin-like domain-containing protein</fullName>
    </recommendedName>
</protein>
<evidence type="ECO:0000313" key="2">
    <source>
        <dbReference type="EMBL" id="NYA72432.1"/>
    </source>
</evidence>
<dbReference type="EMBL" id="JACBJI010000008">
    <property type="protein sequence ID" value="NYA72432.1"/>
    <property type="molecule type" value="Genomic_DNA"/>
</dbReference>
<accession>A0A7Y8Y4K6</accession>
<reference evidence="2 3" key="1">
    <citation type="submission" date="2020-07" db="EMBL/GenBank/DDBJ databases">
        <authorList>
            <person name="Sun Q."/>
        </authorList>
    </citation>
    <scope>NUCLEOTIDE SEQUENCE [LARGE SCALE GENOMIC DNA]</scope>
    <source>
        <strain evidence="2 3">MAH-1</strain>
    </source>
</reference>
<gene>
    <name evidence="2" type="ORF">HZF10_15990</name>
</gene>
<dbReference type="RefSeq" id="WP_176007237.1">
    <property type="nucleotide sequence ID" value="NZ_JABWMI010000020.1"/>
</dbReference>
<evidence type="ECO:0000256" key="1">
    <source>
        <dbReference type="SAM" id="SignalP"/>
    </source>
</evidence>